<feature type="region of interest" description="Disordered" evidence="1">
    <location>
        <begin position="397"/>
        <end position="416"/>
    </location>
</feature>
<sequence length="1124" mass="124515">MRWLVTTESWKLTWVKDYQGHGVGFTYDVECCPHGQLVQLRTSRLQAARRLQSSQSDSLWTGKCLVFDDVDVERKFFGTECGEGKASCRTDYERSLWFHWDLWHKSALKAWDRLGEELLVLSGPLAQACDLNGNGMGTDELKSIIRFGKVVMYQFEPKNSTATIRVQYLGLDCEELFSQSQQDGFLELVRIDDKNPTIKCNPAVISRPSGCICPGDVAMMATVALCDKICNSSGRSVEQEKCDQHTQTANETVNVGTQVEQHLTSKPRAKTRTYIEVSVQTDAFEDTLQKWQVPKVDMQTSPIKINFECVEKYTSVALQTCKEPENMEHVPATCEETVKDGAYLAQNFMDLEAQLYSQNNAMTEESEVIEFSLREEAAMDAVMNDDVIQPSEVMNRLSQTSNAKTETSVSPGKSKPDIMATKVNSLSFGENNFQCDDGKPIPTRTVTKTPGQSPKAGDKCNSNKTRKGLLSLTSSKVLRKFSFSPNFVPTLSTEAFPMVLETDSSESDEEIGQRKAFNTVKKSRRLSLSSESDAEQQIKSSVDNVPNGTPASVTLESDSELAVSKAMEVEALQAAGSETSQHVTKPSSLARAPGVMQVVDASRGPENRSALITPSLQALLETATSQENTMEFLEGGGMCEHTQRSATSTEPIDTQQLYKIDQVERRTLYRYTVYRSDYQFGVSFSPLHFCASGGRSLDWGDVVRTNTHVLGLQVARPNFLYSSCPSTDHWDWVSTRRQPLTWLYTVENTNLAFHLMDLAIMEANTELESLGNSQQLGKASQAKNDASSVVDDHEMLYDDIIEPTPQKVSSFVSYRVNSSTFPVHDVRSPTREQEECMEDSCYPCILPPLKSKSCLTLESHSATLPTIIFGLLIRVPGAANPSVELLHQGYALPLEVVPYDQQATSETPAPADHKTTSQQAPQSPTGNSRAARSTWSRRQQVRACDCQRKVTSVLSQPNPVCPMPRSITSPSQSLCPVGTRRPHRYIRDHASNAKHVIIIAVYDGMMRRDIQMALNTSAKPTICRKPPGATGLTVKGGALTQKYKEEPLPGSSHPQWKKPSPIDMSSAADPHLRDLDEEYEPWLMPIHSCSFEEADEPSSDAVPDGGVELSHHDRAEVSDSAGKA</sequence>
<gene>
    <name evidence="2" type="ORF">PR048_014260</name>
</gene>
<reference evidence="2 3" key="1">
    <citation type="submission" date="2023-02" db="EMBL/GenBank/DDBJ databases">
        <title>LHISI_Scaffold_Assembly.</title>
        <authorList>
            <person name="Stuart O.P."/>
            <person name="Cleave R."/>
            <person name="Magrath M.J.L."/>
            <person name="Mikheyev A.S."/>
        </authorList>
    </citation>
    <scope>NUCLEOTIDE SEQUENCE [LARGE SCALE GENOMIC DNA]</scope>
    <source>
        <strain evidence="2">Daus_M_001</strain>
        <tissue evidence="2">Leg muscle</tissue>
    </source>
</reference>
<proteinExistence type="predicted"/>
<evidence type="ECO:0000313" key="2">
    <source>
        <dbReference type="EMBL" id="KAJ8882452.1"/>
    </source>
</evidence>
<keyword evidence="3" id="KW-1185">Reference proteome</keyword>
<comment type="caution">
    <text evidence="2">The sequence shown here is derived from an EMBL/GenBank/DDBJ whole genome shotgun (WGS) entry which is preliminary data.</text>
</comment>
<evidence type="ECO:0000313" key="3">
    <source>
        <dbReference type="Proteomes" id="UP001159363"/>
    </source>
</evidence>
<accession>A0ABQ9HDN9</accession>
<protein>
    <submittedName>
        <fullName evidence="2">Uncharacterized protein</fullName>
    </submittedName>
</protein>
<feature type="compositionally biased region" description="Polar residues" evidence="1">
    <location>
        <begin position="397"/>
        <end position="411"/>
    </location>
</feature>
<feature type="region of interest" description="Disordered" evidence="1">
    <location>
        <begin position="1044"/>
        <end position="1068"/>
    </location>
</feature>
<feature type="region of interest" description="Disordered" evidence="1">
    <location>
        <begin position="437"/>
        <end position="466"/>
    </location>
</feature>
<name>A0ABQ9HDN9_9NEOP</name>
<evidence type="ECO:0000256" key="1">
    <source>
        <dbReference type="SAM" id="MobiDB-lite"/>
    </source>
</evidence>
<feature type="compositionally biased region" description="Polar residues" evidence="1">
    <location>
        <begin position="535"/>
        <end position="552"/>
    </location>
</feature>
<organism evidence="2 3">
    <name type="scientific">Dryococelus australis</name>
    <dbReference type="NCBI Taxonomy" id="614101"/>
    <lineage>
        <taxon>Eukaryota</taxon>
        <taxon>Metazoa</taxon>
        <taxon>Ecdysozoa</taxon>
        <taxon>Arthropoda</taxon>
        <taxon>Hexapoda</taxon>
        <taxon>Insecta</taxon>
        <taxon>Pterygota</taxon>
        <taxon>Neoptera</taxon>
        <taxon>Polyneoptera</taxon>
        <taxon>Phasmatodea</taxon>
        <taxon>Verophasmatodea</taxon>
        <taxon>Anareolatae</taxon>
        <taxon>Phasmatidae</taxon>
        <taxon>Eurycanthinae</taxon>
        <taxon>Dryococelus</taxon>
    </lineage>
</organism>
<feature type="compositionally biased region" description="Polar residues" evidence="1">
    <location>
        <begin position="916"/>
        <end position="936"/>
    </location>
</feature>
<dbReference type="Proteomes" id="UP001159363">
    <property type="component" value="Chromosome 4"/>
</dbReference>
<dbReference type="EMBL" id="JARBHB010000005">
    <property type="protein sequence ID" value="KAJ8882452.1"/>
    <property type="molecule type" value="Genomic_DNA"/>
</dbReference>
<feature type="region of interest" description="Disordered" evidence="1">
    <location>
        <begin position="527"/>
        <end position="552"/>
    </location>
</feature>
<feature type="region of interest" description="Disordered" evidence="1">
    <location>
        <begin position="901"/>
        <end position="936"/>
    </location>
</feature>
<feature type="region of interest" description="Disordered" evidence="1">
    <location>
        <begin position="1090"/>
        <end position="1124"/>
    </location>
</feature>